<dbReference type="Proteomes" id="UP000220914">
    <property type="component" value="Unassembled WGS sequence"/>
</dbReference>
<comment type="caution">
    <text evidence="3">The sequence shown here is derived from an EMBL/GenBank/DDBJ whole genome shotgun (WGS) entry which is preliminary data.</text>
</comment>
<evidence type="ECO:0000313" key="3">
    <source>
        <dbReference type="EMBL" id="PEG41136.1"/>
    </source>
</evidence>
<dbReference type="Proteomes" id="UP000465302">
    <property type="component" value="Unassembled WGS sequence"/>
</dbReference>
<feature type="signal peptide" evidence="1">
    <location>
        <begin position="1"/>
        <end position="34"/>
    </location>
</feature>
<feature type="chain" id="PRO_5036036271" evidence="1">
    <location>
        <begin position="35"/>
        <end position="103"/>
    </location>
</feature>
<evidence type="ECO:0000313" key="5">
    <source>
        <dbReference type="Proteomes" id="UP000465302"/>
    </source>
</evidence>
<evidence type="ECO:0000256" key="1">
    <source>
        <dbReference type="SAM" id="SignalP"/>
    </source>
</evidence>
<keyword evidence="1" id="KW-0732">Signal</keyword>
<dbReference type="EMBL" id="BLKS01000004">
    <property type="protein sequence ID" value="GFG55428.1"/>
    <property type="molecule type" value="Genomic_DNA"/>
</dbReference>
<gene>
    <name evidence="3" type="ORF">CQY20_05650</name>
    <name evidence="2" type="ORF">MAGR_68690</name>
</gene>
<accession>A0A2A7NBC0</accession>
<proteinExistence type="predicted"/>
<dbReference type="AlphaFoldDB" id="A0A2A7NBC0"/>
<evidence type="ECO:0000313" key="2">
    <source>
        <dbReference type="EMBL" id="GFG55428.1"/>
    </source>
</evidence>
<sequence length="103" mass="10227">MNTTHSVKKVIVGALTSGGLALAALGFTTGVASASPSNPQPNIDVSDWGVPVVECIQCNKSVLGGASEKVNPGIKVGDSVRVSTPKAKLGDGSVRVATPSVGN</sequence>
<reference evidence="3 4" key="1">
    <citation type="submission" date="2017-10" db="EMBL/GenBank/DDBJ databases">
        <title>The new phylogeny of genus Mycobacterium.</title>
        <authorList>
            <person name="Tortoli E."/>
            <person name="Trovato A."/>
            <person name="Cirillo D.M."/>
        </authorList>
    </citation>
    <scope>NUCLEOTIDE SEQUENCE [LARGE SCALE GENOMIC DNA]</scope>
    <source>
        <strain evidence="3 4">CCUG37673</strain>
    </source>
</reference>
<dbReference type="EMBL" id="PDCP01000007">
    <property type="protein sequence ID" value="PEG41136.1"/>
    <property type="molecule type" value="Genomic_DNA"/>
</dbReference>
<reference evidence="2" key="3">
    <citation type="submission" date="2020-02" db="EMBL/GenBank/DDBJ databases">
        <authorList>
            <person name="Matsumoto Y."/>
            <person name="Motooka D."/>
            <person name="Nakamura S."/>
        </authorList>
    </citation>
    <scope>NUCLEOTIDE SEQUENCE</scope>
    <source>
        <strain evidence="2">JCM 6377</strain>
    </source>
</reference>
<reference evidence="2 5" key="2">
    <citation type="journal article" date="2019" name="Emerg. Microbes Infect.">
        <title>Comprehensive subspecies identification of 175 nontuberculous mycobacteria species based on 7547 genomic profiles.</title>
        <authorList>
            <person name="Matsumoto Y."/>
            <person name="Kinjo T."/>
            <person name="Motooka D."/>
            <person name="Nabeya D."/>
            <person name="Jung N."/>
            <person name="Uechi K."/>
            <person name="Horii T."/>
            <person name="Iida T."/>
            <person name="Fujita J."/>
            <person name="Nakamura S."/>
        </authorList>
    </citation>
    <scope>NUCLEOTIDE SEQUENCE [LARGE SCALE GENOMIC DNA]</scope>
    <source>
        <strain evidence="2 5">JCM 6377</strain>
    </source>
</reference>
<protein>
    <submittedName>
        <fullName evidence="3">Uncharacterized protein</fullName>
    </submittedName>
</protein>
<keyword evidence="4" id="KW-1185">Reference proteome</keyword>
<dbReference type="RefSeq" id="WP_097938874.1">
    <property type="nucleotide sequence ID" value="NZ_BLKS01000004.1"/>
</dbReference>
<evidence type="ECO:0000313" key="4">
    <source>
        <dbReference type="Proteomes" id="UP000220914"/>
    </source>
</evidence>
<name>A0A2A7NBC0_MYCAG</name>
<organism evidence="3 4">
    <name type="scientific">Mycolicibacterium agri</name>
    <name type="common">Mycobacterium agri</name>
    <dbReference type="NCBI Taxonomy" id="36811"/>
    <lineage>
        <taxon>Bacteria</taxon>
        <taxon>Bacillati</taxon>
        <taxon>Actinomycetota</taxon>
        <taxon>Actinomycetes</taxon>
        <taxon>Mycobacteriales</taxon>
        <taxon>Mycobacteriaceae</taxon>
        <taxon>Mycolicibacterium</taxon>
    </lineage>
</organism>